<sequence length="85" mass="8537">MLTAAPARTEASAVLAAMVVAAPLTPSARAAIAQTTPVPIKTPIAPAERIPSAEKALDAMTGAPRYETTPAAAATAAVDFRLPLT</sequence>
<protein>
    <submittedName>
        <fullName evidence="2">Uncharacterized protein</fullName>
    </submittedName>
</protein>
<dbReference type="Proteomes" id="UP000277007">
    <property type="component" value="Unassembled WGS sequence"/>
</dbReference>
<evidence type="ECO:0000256" key="1">
    <source>
        <dbReference type="SAM" id="SignalP"/>
    </source>
</evidence>
<organism evidence="2 3">
    <name type="scientific">Azospirillum griseum</name>
    <dbReference type="NCBI Taxonomy" id="2496639"/>
    <lineage>
        <taxon>Bacteria</taxon>
        <taxon>Pseudomonadati</taxon>
        <taxon>Pseudomonadota</taxon>
        <taxon>Alphaproteobacteria</taxon>
        <taxon>Rhodospirillales</taxon>
        <taxon>Azospirillaceae</taxon>
        <taxon>Azospirillum</taxon>
    </lineage>
</organism>
<feature type="signal peptide" evidence="1">
    <location>
        <begin position="1"/>
        <end position="30"/>
    </location>
</feature>
<name>A0A3S0K225_9PROT</name>
<evidence type="ECO:0000313" key="2">
    <source>
        <dbReference type="EMBL" id="RTR16162.1"/>
    </source>
</evidence>
<evidence type="ECO:0000313" key="3">
    <source>
        <dbReference type="Proteomes" id="UP000277007"/>
    </source>
</evidence>
<feature type="chain" id="PRO_5018718267" evidence="1">
    <location>
        <begin position="31"/>
        <end position="85"/>
    </location>
</feature>
<comment type="caution">
    <text evidence="2">The sequence shown here is derived from an EMBL/GenBank/DDBJ whole genome shotgun (WGS) entry which is preliminary data.</text>
</comment>
<reference evidence="2 3" key="1">
    <citation type="submission" date="2018-12" db="EMBL/GenBank/DDBJ databases">
        <authorList>
            <person name="Yang Y."/>
        </authorList>
    </citation>
    <scope>NUCLEOTIDE SEQUENCE [LARGE SCALE GENOMIC DNA]</scope>
    <source>
        <strain evidence="2 3">L-25-5w-1</strain>
    </source>
</reference>
<keyword evidence="3" id="KW-1185">Reference proteome</keyword>
<accession>A0A3S0K225</accession>
<dbReference type="AlphaFoldDB" id="A0A3S0K225"/>
<dbReference type="EMBL" id="RXMA01000027">
    <property type="protein sequence ID" value="RTR16162.1"/>
    <property type="molecule type" value="Genomic_DNA"/>
</dbReference>
<keyword evidence="1" id="KW-0732">Signal</keyword>
<gene>
    <name evidence="2" type="ORF">EJ903_21445</name>
</gene>
<dbReference type="RefSeq" id="WP_126619297.1">
    <property type="nucleotide sequence ID" value="NZ_JBHUCY010000066.1"/>
</dbReference>
<proteinExistence type="predicted"/>